<dbReference type="Pfam" id="PF01182">
    <property type="entry name" value="Glucosamine_iso"/>
    <property type="match status" value="1"/>
</dbReference>
<protein>
    <submittedName>
        <fullName evidence="3">6-phosphogluconolactonase</fullName>
    </submittedName>
</protein>
<name>K8F608_9CHLO</name>
<gene>
    <name evidence="3" type="ORF">Bathy06g00680</name>
</gene>
<evidence type="ECO:0000313" key="3">
    <source>
        <dbReference type="EMBL" id="CCO16978.1"/>
    </source>
</evidence>
<feature type="domain" description="Glucosamine/galactosamine-6-phosphate isomerase" evidence="2">
    <location>
        <begin position="16"/>
        <end position="243"/>
    </location>
</feature>
<dbReference type="eggNOG" id="KOG3147">
    <property type="taxonomic scope" value="Eukaryota"/>
</dbReference>
<reference evidence="3 4" key="1">
    <citation type="submission" date="2011-10" db="EMBL/GenBank/DDBJ databases">
        <authorList>
            <person name="Genoscope - CEA"/>
        </authorList>
    </citation>
    <scope>NUCLEOTIDE SEQUENCE [LARGE SCALE GENOMIC DNA]</scope>
    <source>
        <strain evidence="3 4">RCC 1105</strain>
    </source>
</reference>
<dbReference type="Proteomes" id="UP000198341">
    <property type="component" value="Chromosome 6"/>
</dbReference>
<dbReference type="GO" id="GO:0006098">
    <property type="term" value="P:pentose-phosphate shunt"/>
    <property type="evidence" value="ECO:0007669"/>
    <property type="project" value="UniProtKB-UniPathway"/>
</dbReference>
<comment type="pathway">
    <text evidence="1">Carbohydrate degradation; pentose phosphate pathway.</text>
</comment>
<proteinExistence type="predicted"/>
<accession>K8F608</accession>
<dbReference type="AlphaFoldDB" id="K8F608"/>
<evidence type="ECO:0000256" key="1">
    <source>
        <dbReference type="ARBA" id="ARBA00004959"/>
    </source>
</evidence>
<dbReference type="InterPro" id="IPR006148">
    <property type="entry name" value="Glc/Gal-6P_isomerase"/>
</dbReference>
<keyword evidence="4" id="KW-1185">Reference proteome</keyword>
<dbReference type="InterPro" id="IPR037171">
    <property type="entry name" value="NagB/RpiA_transferase-like"/>
</dbReference>
<evidence type="ECO:0000313" key="4">
    <source>
        <dbReference type="Proteomes" id="UP000198341"/>
    </source>
</evidence>
<dbReference type="Gene3D" id="3.40.50.1360">
    <property type="match status" value="1"/>
</dbReference>
<organism evidence="3 4">
    <name type="scientific">Bathycoccus prasinos</name>
    <dbReference type="NCBI Taxonomy" id="41875"/>
    <lineage>
        <taxon>Eukaryota</taxon>
        <taxon>Viridiplantae</taxon>
        <taxon>Chlorophyta</taxon>
        <taxon>Mamiellophyceae</taxon>
        <taxon>Mamiellales</taxon>
        <taxon>Bathycoccaceae</taxon>
        <taxon>Bathycoccus</taxon>
    </lineage>
</organism>
<dbReference type="EMBL" id="FO082273">
    <property type="protein sequence ID" value="CCO16978.1"/>
    <property type="molecule type" value="Genomic_DNA"/>
</dbReference>
<dbReference type="STRING" id="41875.K8F608"/>
<dbReference type="PANTHER" id="PTHR11054:SF0">
    <property type="entry name" value="6-PHOSPHOGLUCONOLACTONASE"/>
    <property type="match status" value="1"/>
</dbReference>
<dbReference type="PANTHER" id="PTHR11054">
    <property type="entry name" value="6-PHOSPHOGLUCONOLACTONASE"/>
    <property type="match status" value="1"/>
</dbReference>
<dbReference type="KEGG" id="bpg:Bathy06g00680"/>
<dbReference type="GO" id="GO:0005975">
    <property type="term" value="P:carbohydrate metabolic process"/>
    <property type="evidence" value="ECO:0007669"/>
    <property type="project" value="InterPro"/>
</dbReference>
<sequence length="260" mass="28600">MFEIDEGEFIVEAFDTEEELSAALCLEVFENAKACIEDRGAFSLAIPGGSVAKALKGLCELEDEGLDWSKMHVFFVNERPEEQKCYNLARTTWVDEFIAQGKFKLENLHKVMENAEDLDGVAKDYEAQMFALAEDEVLPRDEYTKAPVFDLILLGMGADGHVGSIYPNSPQAKDENISTNVFAVDMPGKRTISMSLHLINQADRVVVAATGAGKAETVKKALEEDLEFGELPGAMVDAFSTIWFLDLAAASKLSSVQDDE</sequence>
<dbReference type="GeneID" id="19015048"/>
<dbReference type="RefSeq" id="XP_007512378.1">
    <property type="nucleotide sequence ID" value="XM_007512316.1"/>
</dbReference>
<dbReference type="OrthoDB" id="432544at2759"/>
<evidence type="ECO:0000259" key="2">
    <source>
        <dbReference type="Pfam" id="PF01182"/>
    </source>
</evidence>
<dbReference type="UniPathway" id="UPA00115"/>
<dbReference type="SUPFAM" id="SSF100950">
    <property type="entry name" value="NagB/RpiA/CoA transferase-like"/>
    <property type="match status" value="1"/>
</dbReference>
<dbReference type="InterPro" id="IPR039104">
    <property type="entry name" value="6PGL"/>
</dbReference>